<dbReference type="CDD" id="cd08253">
    <property type="entry name" value="zeta_crystallin"/>
    <property type="match status" value="1"/>
</dbReference>
<dbReference type="OrthoDB" id="7355832at2"/>
<dbReference type="AlphaFoldDB" id="A0A1X7NNB2"/>
<dbReference type="Proteomes" id="UP000193083">
    <property type="component" value="Unassembled WGS sequence"/>
</dbReference>
<reference evidence="3 4" key="1">
    <citation type="submission" date="2017-04" db="EMBL/GenBank/DDBJ databases">
        <authorList>
            <person name="Afonso C.L."/>
            <person name="Miller P.J."/>
            <person name="Scott M.A."/>
            <person name="Spackman E."/>
            <person name="Goraichik I."/>
            <person name="Dimitrov K.M."/>
            <person name="Suarez D.L."/>
            <person name="Swayne D.E."/>
        </authorList>
    </citation>
    <scope>NUCLEOTIDE SEQUENCE [LARGE SCALE GENOMIC DNA]</scope>
    <source>
        <strain evidence="3 4">B5P</strain>
    </source>
</reference>
<accession>A0A1X7NNB2</accession>
<keyword evidence="4" id="KW-1185">Reference proteome</keyword>
<dbReference type="SMART" id="SM00829">
    <property type="entry name" value="PKS_ER"/>
    <property type="match status" value="1"/>
</dbReference>
<dbReference type="Gene3D" id="3.90.180.10">
    <property type="entry name" value="Medium-chain alcohol dehydrogenases, catalytic domain"/>
    <property type="match status" value="1"/>
</dbReference>
<dbReference type="Pfam" id="PF00107">
    <property type="entry name" value="ADH_zinc_N"/>
    <property type="match status" value="1"/>
</dbReference>
<proteinExistence type="predicted"/>
<dbReference type="InterPro" id="IPR013154">
    <property type="entry name" value="ADH-like_N"/>
</dbReference>
<dbReference type="InterPro" id="IPR011032">
    <property type="entry name" value="GroES-like_sf"/>
</dbReference>
<dbReference type="Pfam" id="PF08240">
    <property type="entry name" value="ADH_N"/>
    <property type="match status" value="1"/>
</dbReference>
<dbReference type="EMBL" id="FXBL01000004">
    <property type="protein sequence ID" value="SMH39522.1"/>
    <property type="molecule type" value="Genomic_DNA"/>
</dbReference>
<feature type="domain" description="Enoyl reductase (ER)" evidence="2">
    <location>
        <begin position="11"/>
        <end position="322"/>
    </location>
</feature>
<evidence type="ECO:0000259" key="2">
    <source>
        <dbReference type="SMART" id="SM00829"/>
    </source>
</evidence>
<dbReference type="GO" id="GO:0016491">
    <property type="term" value="F:oxidoreductase activity"/>
    <property type="evidence" value="ECO:0007669"/>
    <property type="project" value="InterPro"/>
</dbReference>
<dbReference type="RefSeq" id="WP_085464182.1">
    <property type="nucleotide sequence ID" value="NZ_FXBL01000004.1"/>
</dbReference>
<dbReference type="InterPro" id="IPR013149">
    <property type="entry name" value="ADH-like_C"/>
</dbReference>
<dbReference type="InterPro" id="IPR020843">
    <property type="entry name" value="ER"/>
</dbReference>
<gene>
    <name evidence="3" type="ORF">SAMN02982922_2174</name>
</gene>
<keyword evidence="1" id="KW-0521">NADP</keyword>
<dbReference type="PANTHER" id="PTHR44154:SF1">
    <property type="entry name" value="QUINONE OXIDOREDUCTASE"/>
    <property type="match status" value="1"/>
</dbReference>
<dbReference type="SUPFAM" id="SSF50129">
    <property type="entry name" value="GroES-like"/>
    <property type="match status" value="1"/>
</dbReference>
<dbReference type="PANTHER" id="PTHR44154">
    <property type="entry name" value="QUINONE OXIDOREDUCTASE"/>
    <property type="match status" value="1"/>
</dbReference>
<dbReference type="InterPro" id="IPR036291">
    <property type="entry name" value="NAD(P)-bd_dom_sf"/>
</dbReference>
<dbReference type="InterPro" id="IPR051603">
    <property type="entry name" value="Zinc-ADH_QOR/CCCR"/>
</dbReference>
<name>A0A1X7NNB2_9HYPH</name>
<evidence type="ECO:0000313" key="3">
    <source>
        <dbReference type="EMBL" id="SMH39522.1"/>
    </source>
</evidence>
<evidence type="ECO:0000313" key="4">
    <source>
        <dbReference type="Proteomes" id="UP000193083"/>
    </source>
</evidence>
<protein>
    <submittedName>
        <fullName evidence="3">NADPH2:quinone reductase</fullName>
    </submittedName>
</protein>
<sequence length="325" mass="34808">MQAAWYEHNGAAAQVLHVGEMETPEPGLNEVRVKIHTSGVNPSDVKSRRGRPLMWPRIIPHSDGAGVIDAVGKGVDHARIGERVWIWNGQWKRPFGTAAEYCVLPAEQAVHLPSKIDFATGACLGIPALTALQALRLLGPVGGKTLLITGAGSSVGYYASQFAKARGARVIGTASAAKAEHARSGGADFVVDYQNKDVAKVVKDLTKGKGVDGIIDMDLSSTARLIAEAVMAPHGTMVCYGSNQPTDIALNFLALLWNSYTLKFFLLYELKPEDRKATIAELTKALEDGGIRHSIGPRFLLRDIARAHEEVEAGRSVGNVVLDVG</sequence>
<dbReference type="Gene3D" id="3.40.50.720">
    <property type="entry name" value="NAD(P)-binding Rossmann-like Domain"/>
    <property type="match status" value="1"/>
</dbReference>
<organism evidence="3 4">
    <name type="scientific">Mesorhizobium australicum</name>
    <dbReference type="NCBI Taxonomy" id="536018"/>
    <lineage>
        <taxon>Bacteria</taxon>
        <taxon>Pseudomonadati</taxon>
        <taxon>Pseudomonadota</taxon>
        <taxon>Alphaproteobacteria</taxon>
        <taxon>Hyphomicrobiales</taxon>
        <taxon>Phyllobacteriaceae</taxon>
        <taxon>Mesorhizobium</taxon>
    </lineage>
</organism>
<dbReference type="SUPFAM" id="SSF51735">
    <property type="entry name" value="NAD(P)-binding Rossmann-fold domains"/>
    <property type="match status" value="1"/>
</dbReference>
<evidence type="ECO:0000256" key="1">
    <source>
        <dbReference type="ARBA" id="ARBA00022857"/>
    </source>
</evidence>